<dbReference type="AlphaFoldDB" id="A7WQM9"/>
<name>A7WQM9_OXYMA</name>
<evidence type="ECO:0000313" key="2">
    <source>
        <dbReference type="EMBL" id="ABV22480.1"/>
    </source>
</evidence>
<sequence length="210" mass="22959">MNSIAYHNFWQQRCSREKKEAARHLKSLYKERGFKHAKLSTPNLWDAKETAAEALTGFYRTKSSPSLTSSDGALNGHLTLPKRVLRDRSNATTRSHSCVTSSCGSLCSECRGVPKALSSAGSALRNAGSVVGSRVDVASPFAGSAVGTESNWTSVSQRRPRTSSSLQHEVVKLVNEQMDTVVKPLQQQLREAKEAHKRAEQKLSEMGSQA</sequence>
<dbReference type="EMBL" id="EF134366">
    <property type="protein sequence ID" value="ABV22480.1"/>
    <property type="molecule type" value="mRNA"/>
</dbReference>
<evidence type="ECO:0000256" key="1">
    <source>
        <dbReference type="SAM" id="MobiDB-lite"/>
    </source>
</evidence>
<organism evidence="2">
    <name type="scientific">Oxyrrhis marina</name>
    <name type="common">Dinoflagellate</name>
    <dbReference type="NCBI Taxonomy" id="2969"/>
    <lineage>
        <taxon>Eukaryota</taxon>
        <taxon>Sar</taxon>
        <taxon>Alveolata</taxon>
        <taxon>Dinophyceae</taxon>
        <taxon>Oxyrrhinales</taxon>
        <taxon>Oxyrrhinaceae</taxon>
        <taxon>Oxyrrhis</taxon>
    </lineage>
</organism>
<proteinExistence type="evidence at transcript level"/>
<accession>A7WQM9</accession>
<feature type="region of interest" description="Disordered" evidence="1">
    <location>
        <begin position="191"/>
        <end position="210"/>
    </location>
</feature>
<protein>
    <submittedName>
        <fullName evidence="2">Uncharacterized protein</fullName>
    </submittedName>
</protein>
<reference evidence="2" key="1">
    <citation type="journal article" date="2007" name="Proc. Natl. Acad. Sci. U.S.A.">
        <title>Spliced leader RNA trans-splicing in dinoflagellates.</title>
        <authorList>
            <person name="Zhang H."/>
            <person name="Hou Y."/>
            <person name="Miranda L."/>
            <person name="Campbell D.A."/>
            <person name="Sturm N.R."/>
            <person name="Gaasterland T."/>
            <person name="Lin S."/>
        </authorList>
    </citation>
    <scope>NUCLEOTIDE SEQUENCE</scope>
    <source>
        <strain evidence="2">Om-5p-41</strain>
    </source>
</reference>
<feature type="compositionally biased region" description="Basic and acidic residues" evidence="1">
    <location>
        <begin position="191"/>
        <end position="203"/>
    </location>
</feature>